<gene>
    <name evidence="3" type="ORF">XAT740_LOCUS16493</name>
</gene>
<dbReference type="Proteomes" id="UP000663828">
    <property type="component" value="Unassembled WGS sequence"/>
</dbReference>
<organism evidence="3 4">
    <name type="scientific">Adineta ricciae</name>
    <name type="common">Rotifer</name>
    <dbReference type="NCBI Taxonomy" id="249248"/>
    <lineage>
        <taxon>Eukaryota</taxon>
        <taxon>Metazoa</taxon>
        <taxon>Spiralia</taxon>
        <taxon>Gnathifera</taxon>
        <taxon>Rotifera</taxon>
        <taxon>Eurotatoria</taxon>
        <taxon>Bdelloidea</taxon>
        <taxon>Adinetida</taxon>
        <taxon>Adinetidae</taxon>
        <taxon>Adineta</taxon>
    </lineage>
</organism>
<keyword evidence="2" id="KW-0472">Membrane</keyword>
<keyword evidence="2" id="KW-1133">Transmembrane helix</keyword>
<evidence type="ECO:0000256" key="1">
    <source>
        <dbReference type="SAM" id="MobiDB-lite"/>
    </source>
</evidence>
<reference evidence="3" key="1">
    <citation type="submission" date="2021-02" db="EMBL/GenBank/DDBJ databases">
        <authorList>
            <person name="Nowell W R."/>
        </authorList>
    </citation>
    <scope>NUCLEOTIDE SEQUENCE</scope>
</reference>
<feature type="compositionally biased region" description="Basic and acidic residues" evidence="1">
    <location>
        <begin position="79"/>
        <end position="88"/>
    </location>
</feature>
<evidence type="ECO:0000256" key="2">
    <source>
        <dbReference type="SAM" id="Phobius"/>
    </source>
</evidence>
<keyword evidence="4" id="KW-1185">Reference proteome</keyword>
<proteinExistence type="predicted"/>
<protein>
    <submittedName>
        <fullName evidence="3">Uncharacterized protein</fullName>
    </submittedName>
</protein>
<dbReference type="EMBL" id="CAJNOR010001052">
    <property type="protein sequence ID" value="CAF1064958.1"/>
    <property type="molecule type" value="Genomic_DNA"/>
</dbReference>
<evidence type="ECO:0000313" key="4">
    <source>
        <dbReference type="Proteomes" id="UP000663828"/>
    </source>
</evidence>
<evidence type="ECO:0000313" key="3">
    <source>
        <dbReference type="EMBL" id="CAF1064958.1"/>
    </source>
</evidence>
<dbReference type="AlphaFoldDB" id="A0A814LHX6"/>
<name>A0A814LHX6_ADIRI</name>
<feature type="transmembrane region" description="Helical" evidence="2">
    <location>
        <begin position="14"/>
        <end position="37"/>
    </location>
</feature>
<keyword evidence="2" id="KW-0812">Transmembrane</keyword>
<comment type="caution">
    <text evidence="3">The sequence shown here is derived from an EMBL/GenBank/DDBJ whole genome shotgun (WGS) entry which is preliminary data.</text>
</comment>
<feature type="region of interest" description="Disordered" evidence="1">
    <location>
        <begin position="65"/>
        <end position="104"/>
    </location>
</feature>
<accession>A0A814LHX6</accession>
<sequence length="104" mass="11167">MSSSSVAKPDIVPVASYVAFAFIGSVVLIGLIARCFALNHSTMRGAYSHDLMIYQAAPKPAPAIKARRQSFEQTLDSSSDARDGKSTSEDSIIPVRVQRGPKNL</sequence>